<evidence type="ECO:0000313" key="1">
    <source>
        <dbReference type="EMBL" id="AJZ75317.1"/>
    </source>
</evidence>
<dbReference type="InterPro" id="IPR007497">
    <property type="entry name" value="SIMPL/DUF541"/>
</dbReference>
<dbReference type="AlphaFoldDB" id="A0A3G1B5U2"/>
<dbReference type="Proteomes" id="UP000266745">
    <property type="component" value="Chromosome"/>
</dbReference>
<dbReference type="PANTHER" id="PTHR34387:SF2">
    <property type="entry name" value="SLR1258 PROTEIN"/>
    <property type="match status" value="1"/>
</dbReference>
<dbReference type="EMBL" id="CP011097">
    <property type="protein sequence ID" value="AJZ75317.1"/>
    <property type="molecule type" value="Genomic_DNA"/>
</dbReference>
<dbReference type="KEGG" id="tah:SU86_001730"/>
<accession>A0A3G1B5U2</accession>
<dbReference type="InterPro" id="IPR052022">
    <property type="entry name" value="26kDa_periplasmic_antigen"/>
</dbReference>
<dbReference type="PANTHER" id="PTHR34387">
    <property type="entry name" value="SLR1258 PROTEIN"/>
    <property type="match status" value="1"/>
</dbReference>
<dbReference type="GeneID" id="24875101"/>
<sequence>MNKTITVATAIGVVLALGFSLGAIPSGINAQAQTEPTPFPSREKTISVSGQASTFVEPDRLNINFGVEVQKPTAKEALDENSAKMNEVIDAIKAAGINDDEITTSQFSIYPVYESYQEKETGIYKQRLTGYSVSNIISVKTSKLDLASNIIDAAVDAGVNRVDSVWFSLSEKKQQQVSDDLLAEAVKNAKSKAEKALVPLDYQVIGVKHVSLSEGGYYPPPMPYYGAMDGFAMEKSATPIFSSDQQVSASATVVFLIGSN</sequence>
<dbReference type="Pfam" id="PF04402">
    <property type="entry name" value="SIMPL"/>
    <property type="match status" value="1"/>
</dbReference>
<evidence type="ECO:0000313" key="2">
    <source>
        <dbReference type="Proteomes" id="UP000266745"/>
    </source>
</evidence>
<dbReference type="RefSeq" id="WP_048187819.1">
    <property type="nucleotide sequence ID" value="NZ_CP011097.1"/>
</dbReference>
<dbReference type="Gene3D" id="3.30.70.2970">
    <property type="entry name" value="Protein of unknown function (DUF541), domain 2"/>
    <property type="match status" value="1"/>
</dbReference>
<gene>
    <name evidence="1" type="ORF">SU86_001730</name>
</gene>
<dbReference type="OrthoDB" id="12132at2157"/>
<dbReference type="Gene3D" id="3.30.110.170">
    <property type="entry name" value="Protein of unknown function (DUF541), domain 1"/>
    <property type="match status" value="1"/>
</dbReference>
<dbReference type="GO" id="GO:0006974">
    <property type="term" value="P:DNA damage response"/>
    <property type="evidence" value="ECO:0007669"/>
    <property type="project" value="TreeGrafter"/>
</dbReference>
<dbReference type="STRING" id="1603555.SU86_001730"/>
<keyword evidence="2" id="KW-1185">Reference proteome</keyword>
<proteinExistence type="predicted"/>
<name>A0A3G1B5U2_9ARCH</name>
<protein>
    <submittedName>
        <fullName evidence="1">Membrane protein</fullName>
    </submittedName>
</protein>
<organism evidence="1 2">
    <name type="scientific">Candidatus Nitrosotenuis cloacae</name>
    <dbReference type="NCBI Taxonomy" id="1603555"/>
    <lineage>
        <taxon>Archaea</taxon>
        <taxon>Nitrososphaerota</taxon>
        <taxon>Candidatus Nitrosotenuis</taxon>
    </lineage>
</organism>
<reference evidence="1 2" key="1">
    <citation type="journal article" date="2016" name="Sci. Rep.">
        <title>A novel ammonia-oxidizing archaeon from wastewater treatment plant: Its enrichment, physiological and genomic characteristics.</title>
        <authorList>
            <person name="Li Y."/>
            <person name="Ding K."/>
            <person name="Wen X."/>
            <person name="Zhang B."/>
            <person name="Shen B."/>
            <person name="Yang Y."/>
        </authorList>
    </citation>
    <scope>NUCLEOTIDE SEQUENCE [LARGE SCALE GENOMIC DNA]</scope>
    <source>
        <strain evidence="1 2">SAT1</strain>
    </source>
</reference>